<dbReference type="SUPFAM" id="SSF46785">
    <property type="entry name" value="Winged helix' DNA-binding domain"/>
    <property type="match status" value="1"/>
</dbReference>
<dbReference type="SMART" id="SM00347">
    <property type="entry name" value="HTH_MARR"/>
    <property type="match status" value="1"/>
</dbReference>
<protein>
    <submittedName>
        <fullName evidence="2">MarR family transcriptional regulator</fullName>
    </submittedName>
</protein>
<dbReference type="PROSITE" id="PS50995">
    <property type="entry name" value="HTH_MARR_2"/>
    <property type="match status" value="1"/>
</dbReference>
<dbReference type="GO" id="GO:0003700">
    <property type="term" value="F:DNA-binding transcription factor activity"/>
    <property type="evidence" value="ECO:0007669"/>
    <property type="project" value="InterPro"/>
</dbReference>
<accession>A0A7H2BGZ7</accession>
<proteinExistence type="predicted"/>
<keyword evidence="3" id="KW-1185">Reference proteome</keyword>
<name>A0A7H2BGZ7_9MICC</name>
<dbReference type="InterPro" id="IPR000835">
    <property type="entry name" value="HTH_MarR-typ"/>
</dbReference>
<evidence type="ECO:0000313" key="3">
    <source>
        <dbReference type="Proteomes" id="UP000516404"/>
    </source>
</evidence>
<dbReference type="GO" id="GO:0006950">
    <property type="term" value="P:response to stress"/>
    <property type="evidence" value="ECO:0007669"/>
    <property type="project" value="TreeGrafter"/>
</dbReference>
<reference evidence="2 3" key="1">
    <citation type="submission" date="2020-09" db="EMBL/GenBank/DDBJ databases">
        <title>Investigation of environmental microbes.</title>
        <authorList>
            <person name="Ou Y."/>
            <person name="Kang Q."/>
        </authorList>
    </citation>
    <scope>NUCLEOTIDE SEQUENCE [LARGE SCALE GENOMIC DNA]</scope>
    <source>
        <strain evidence="2 3">KJZ-14</strain>
    </source>
</reference>
<dbReference type="InterPro" id="IPR039422">
    <property type="entry name" value="MarR/SlyA-like"/>
</dbReference>
<dbReference type="InterPro" id="IPR036390">
    <property type="entry name" value="WH_DNA-bd_sf"/>
</dbReference>
<dbReference type="InterPro" id="IPR036388">
    <property type="entry name" value="WH-like_DNA-bd_sf"/>
</dbReference>
<evidence type="ECO:0000313" key="2">
    <source>
        <dbReference type="EMBL" id="QNV38943.1"/>
    </source>
</evidence>
<dbReference type="PANTHER" id="PTHR33164:SF99">
    <property type="entry name" value="MARR FAMILY REGULATORY PROTEIN"/>
    <property type="match status" value="1"/>
</dbReference>
<dbReference type="KEGG" id="rter:IDM49_10890"/>
<organism evidence="2 3">
    <name type="scientific">Rothia terrae</name>
    <dbReference type="NCBI Taxonomy" id="396015"/>
    <lineage>
        <taxon>Bacteria</taxon>
        <taxon>Bacillati</taxon>
        <taxon>Actinomycetota</taxon>
        <taxon>Actinomycetes</taxon>
        <taxon>Micrococcales</taxon>
        <taxon>Micrococcaceae</taxon>
        <taxon>Rothia</taxon>
    </lineage>
</organism>
<gene>
    <name evidence="2" type="ORF">IDM49_10890</name>
</gene>
<evidence type="ECO:0000259" key="1">
    <source>
        <dbReference type="PROSITE" id="PS50995"/>
    </source>
</evidence>
<feature type="domain" description="HTH marR-type" evidence="1">
    <location>
        <begin position="1"/>
        <end position="147"/>
    </location>
</feature>
<dbReference type="Proteomes" id="UP000516404">
    <property type="component" value="Chromosome"/>
</dbReference>
<dbReference type="Pfam" id="PF12802">
    <property type="entry name" value="MarR_2"/>
    <property type="match status" value="1"/>
</dbReference>
<dbReference type="EMBL" id="CP061539">
    <property type="protein sequence ID" value="QNV38943.1"/>
    <property type="molecule type" value="Genomic_DNA"/>
</dbReference>
<sequence length="163" mass="18706">MDNTPWLTDDERDAWLFLSSVIFNLPGALETQLERDSDLSFVEYMVLAMLSEAPESRLTMTELARQTNTLLPRLSRVVTRLEKYEFVERTVWAKDRRVSICHLLPAGREKILEAAPGHVLEVRRQIFDRLNKRQTVQLAKIGEAILGGKPSEIITVKKSVIEE</sequence>
<dbReference type="Gene3D" id="1.10.10.10">
    <property type="entry name" value="Winged helix-like DNA-binding domain superfamily/Winged helix DNA-binding domain"/>
    <property type="match status" value="1"/>
</dbReference>
<dbReference type="PANTHER" id="PTHR33164">
    <property type="entry name" value="TRANSCRIPTIONAL REGULATOR, MARR FAMILY"/>
    <property type="match status" value="1"/>
</dbReference>
<dbReference type="AlphaFoldDB" id="A0A7H2BGZ7"/>